<dbReference type="Proteomes" id="UP001515500">
    <property type="component" value="Chromosome 8"/>
</dbReference>
<organism evidence="1 2">
    <name type="scientific">Dioscorea cayennensis subsp. rotundata</name>
    <name type="common">White Guinea yam</name>
    <name type="synonym">Dioscorea rotundata</name>
    <dbReference type="NCBI Taxonomy" id="55577"/>
    <lineage>
        <taxon>Eukaryota</taxon>
        <taxon>Viridiplantae</taxon>
        <taxon>Streptophyta</taxon>
        <taxon>Embryophyta</taxon>
        <taxon>Tracheophyta</taxon>
        <taxon>Spermatophyta</taxon>
        <taxon>Magnoliopsida</taxon>
        <taxon>Liliopsida</taxon>
        <taxon>Dioscoreales</taxon>
        <taxon>Dioscoreaceae</taxon>
        <taxon>Dioscorea</taxon>
    </lineage>
</organism>
<reference evidence="2" key="1">
    <citation type="submission" date="2025-08" db="UniProtKB">
        <authorList>
            <consortium name="RefSeq"/>
        </authorList>
    </citation>
    <scope>IDENTIFICATION</scope>
</reference>
<dbReference type="AlphaFoldDB" id="A0AB40BTY4"/>
<evidence type="ECO:0000313" key="1">
    <source>
        <dbReference type="Proteomes" id="UP001515500"/>
    </source>
</evidence>
<gene>
    <name evidence="2" type="primary">LOC120267320</name>
</gene>
<accession>A0AB40BTY4</accession>
<evidence type="ECO:0000313" key="2">
    <source>
        <dbReference type="RefSeq" id="XP_039130911.1"/>
    </source>
</evidence>
<proteinExistence type="predicted"/>
<sequence>MHGRNNGEKLIVKHARRFTQVIVDVVINIEPREDATRIGFDWCGEMSSCGYLSIEESEPGTKGFSNNYAIKKDEIERVAKANH</sequence>
<keyword evidence="1" id="KW-1185">Reference proteome</keyword>
<name>A0AB40BTY4_DIOCR</name>
<dbReference type="RefSeq" id="XP_039130911.1">
    <property type="nucleotide sequence ID" value="XM_039274977.1"/>
</dbReference>
<protein>
    <submittedName>
        <fullName evidence="2">40S ribosomal protein S5-like</fullName>
    </submittedName>
</protein>
<dbReference type="GeneID" id="120267320"/>